<dbReference type="AlphaFoldDB" id="A0A645A659"/>
<evidence type="ECO:0000256" key="1">
    <source>
        <dbReference type="SAM" id="Phobius"/>
    </source>
</evidence>
<accession>A0A645A659</accession>
<dbReference type="EMBL" id="VSSQ01011992">
    <property type="protein sequence ID" value="MPM48198.1"/>
    <property type="molecule type" value="Genomic_DNA"/>
</dbReference>
<feature type="transmembrane region" description="Helical" evidence="1">
    <location>
        <begin position="12"/>
        <end position="34"/>
    </location>
</feature>
<proteinExistence type="predicted"/>
<keyword evidence="1" id="KW-0812">Transmembrane</keyword>
<feature type="transmembrane region" description="Helical" evidence="1">
    <location>
        <begin position="40"/>
        <end position="62"/>
    </location>
</feature>
<protein>
    <submittedName>
        <fullName evidence="2">Uncharacterized protein</fullName>
    </submittedName>
</protein>
<gene>
    <name evidence="2" type="ORF">SDC9_94922</name>
</gene>
<feature type="transmembrane region" description="Helical" evidence="1">
    <location>
        <begin position="74"/>
        <end position="95"/>
    </location>
</feature>
<keyword evidence="1" id="KW-0472">Membrane</keyword>
<reference evidence="2" key="1">
    <citation type="submission" date="2019-08" db="EMBL/GenBank/DDBJ databases">
        <authorList>
            <person name="Kucharzyk K."/>
            <person name="Murdoch R.W."/>
            <person name="Higgins S."/>
            <person name="Loffler F."/>
        </authorList>
    </citation>
    <scope>NUCLEOTIDE SEQUENCE</scope>
</reference>
<evidence type="ECO:0000313" key="2">
    <source>
        <dbReference type="EMBL" id="MPM48198.1"/>
    </source>
</evidence>
<comment type="caution">
    <text evidence="2">The sequence shown here is derived from an EMBL/GenBank/DDBJ whole genome shotgun (WGS) entry which is preliminary data.</text>
</comment>
<keyword evidence="1" id="KW-1133">Transmembrane helix</keyword>
<sequence length="253" mass="28549">MKVKKVFFKYHAVTFLAIIAVAFFEIFLVIYWFLTQRVIHPYYYLGLLFAVPSFYFAAIAYWSKRRLQKESYSMLTATSAIIFGFAFSLPMLIAIPCVAVHDEVSVVTDVESYERVIKLSCFQHDLIADFPDKLPKDATDAKLYYSPFAIGQGGQEIAVGFRASTDTINGYLNRFSKEASWIGTESDAEATRHGVYPGTFSCLDGSASGLSEDFKVYVISGKPYKSGDWNHGENSLVAISEEKNEILFWASKW</sequence>
<name>A0A645A659_9ZZZZ</name>
<organism evidence="2">
    <name type="scientific">bioreactor metagenome</name>
    <dbReference type="NCBI Taxonomy" id="1076179"/>
    <lineage>
        <taxon>unclassified sequences</taxon>
        <taxon>metagenomes</taxon>
        <taxon>ecological metagenomes</taxon>
    </lineage>
</organism>